<organism evidence="2 3">
    <name type="scientific">Portibacter lacus</name>
    <dbReference type="NCBI Taxonomy" id="1099794"/>
    <lineage>
        <taxon>Bacteria</taxon>
        <taxon>Pseudomonadati</taxon>
        <taxon>Bacteroidota</taxon>
        <taxon>Saprospiria</taxon>
        <taxon>Saprospirales</taxon>
        <taxon>Haliscomenobacteraceae</taxon>
        <taxon>Portibacter</taxon>
    </lineage>
</organism>
<evidence type="ECO:0000256" key="1">
    <source>
        <dbReference type="SAM" id="SignalP"/>
    </source>
</evidence>
<reference evidence="2" key="1">
    <citation type="journal article" date="2014" name="Int. J. Syst. Evol. Microbiol.">
        <title>Complete genome sequence of Corynebacterium casei LMG S-19264T (=DSM 44701T), isolated from a smear-ripened cheese.</title>
        <authorList>
            <consortium name="US DOE Joint Genome Institute (JGI-PGF)"/>
            <person name="Walter F."/>
            <person name="Albersmeier A."/>
            <person name="Kalinowski J."/>
            <person name="Ruckert C."/>
        </authorList>
    </citation>
    <scope>NUCLEOTIDE SEQUENCE</scope>
    <source>
        <strain evidence="2">NBRC 108769</strain>
    </source>
</reference>
<name>A0AA37STC9_9BACT</name>
<evidence type="ECO:0000313" key="2">
    <source>
        <dbReference type="EMBL" id="GLR17763.1"/>
    </source>
</evidence>
<dbReference type="InterPro" id="IPR018673">
    <property type="entry name" value="DUF2141"/>
</dbReference>
<feature type="chain" id="PRO_5041208977" description="DUF2141 domain-containing protein" evidence="1">
    <location>
        <begin position="21"/>
        <end position="150"/>
    </location>
</feature>
<dbReference type="EMBL" id="BSOH01000014">
    <property type="protein sequence ID" value="GLR17763.1"/>
    <property type="molecule type" value="Genomic_DNA"/>
</dbReference>
<dbReference type="Pfam" id="PF09912">
    <property type="entry name" value="DUF2141"/>
    <property type="match status" value="1"/>
</dbReference>
<protein>
    <recommendedName>
        <fullName evidence="4">DUF2141 domain-containing protein</fullName>
    </recommendedName>
</protein>
<dbReference type="RefSeq" id="WP_235291445.1">
    <property type="nucleotide sequence ID" value="NZ_BSOH01000014.1"/>
</dbReference>
<keyword evidence="1" id="KW-0732">Signal</keyword>
<dbReference type="Proteomes" id="UP001156666">
    <property type="component" value="Unassembled WGS sequence"/>
</dbReference>
<feature type="signal peptide" evidence="1">
    <location>
        <begin position="1"/>
        <end position="20"/>
    </location>
</feature>
<comment type="caution">
    <text evidence="2">The sequence shown here is derived from an EMBL/GenBank/DDBJ whole genome shotgun (WGS) entry which is preliminary data.</text>
</comment>
<accession>A0AA37STC9</accession>
<gene>
    <name evidence="2" type="ORF">GCM10007940_23780</name>
</gene>
<reference evidence="2" key="2">
    <citation type="submission" date="2023-01" db="EMBL/GenBank/DDBJ databases">
        <title>Draft genome sequence of Portibacter lacus strain NBRC 108769.</title>
        <authorList>
            <person name="Sun Q."/>
            <person name="Mori K."/>
        </authorList>
    </citation>
    <scope>NUCLEOTIDE SEQUENCE</scope>
    <source>
        <strain evidence="2">NBRC 108769</strain>
    </source>
</reference>
<dbReference type="AlphaFoldDB" id="A0AA37STC9"/>
<keyword evidence="3" id="KW-1185">Reference proteome</keyword>
<proteinExistence type="predicted"/>
<evidence type="ECO:0008006" key="4">
    <source>
        <dbReference type="Google" id="ProtNLM"/>
    </source>
</evidence>
<evidence type="ECO:0000313" key="3">
    <source>
        <dbReference type="Proteomes" id="UP001156666"/>
    </source>
</evidence>
<sequence length="150" mass="17185">MTYIIYLAIQLILNNPTALAQEAYVNDKSNIVVHVTNIENMEGEILVGIYDSKKTFRKIKKVFKYAIQPVENGQEVIVIEDVPSGQYAIALFQDVNGNRKFDTNFMGVPKEPFGFSTNYVVKRRAPKFNEVLFEHGGNQDTEMTIDMQEW</sequence>